<feature type="coiled-coil region" evidence="1">
    <location>
        <begin position="189"/>
        <end position="235"/>
    </location>
</feature>
<evidence type="ECO:0000313" key="4">
    <source>
        <dbReference type="Proteomes" id="UP000191901"/>
    </source>
</evidence>
<gene>
    <name evidence="3" type="ORF">XM38_018580</name>
</gene>
<dbReference type="PANTHER" id="PTHR30469">
    <property type="entry name" value="MULTIDRUG RESISTANCE PROTEIN MDTA"/>
    <property type="match status" value="1"/>
</dbReference>
<dbReference type="AlphaFoldDB" id="A0A1Z3HKT4"/>
<evidence type="ECO:0000256" key="1">
    <source>
        <dbReference type="SAM" id="Coils"/>
    </source>
</evidence>
<accession>A0A1Z3HKT4</accession>
<dbReference type="Gene3D" id="2.40.50.100">
    <property type="match status" value="2"/>
</dbReference>
<feature type="domain" description="YbhG-like alpha-helical hairpin" evidence="2">
    <location>
        <begin position="115"/>
        <end position="237"/>
    </location>
</feature>
<evidence type="ECO:0000259" key="2">
    <source>
        <dbReference type="Pfam" id="PF25881"/>
    </source>
</evidence>
<proteinExistence type="predicted"/>
<dbReference type="KEGG" id="hhg:XM38_018580"/>
<protein>
    <submittedName>
        <fullName evidence="3">Multidrug efflux pump subunit</fullName>
    </submittedName>
</protein>
<dbReference type="EMBL" id="CP021983">
    <property type="protein sequence ID" value="ASC70910.1"/>
    <property type="molecule type" value="Genomic_DNA"/>
</dbReference>
<evidence type="ECO:0000313" key="3">
    <source>
        <dbReference type="EMBL" id="ASC70910.1"/>
    </source>
</evidence>
<dbReference type="GO" id="GO:0015562">
    <property type="term" value="F:efflux transmembrane transporter activity"/>
    <property type="evidence" value="ECO:0007669"/>
    <property type="project" value="TreeGrafter"/>
</dbReference>
<organism evidence="3 4">
    <name type="scientific">Halomicronema hongdechloris C2206</name>
    <dbReference type="NCBI Taxonomy" id="1641165"/>
    <lineage>
        <taxon>Bacteria</taxon>
        <taxon>Bacillati</taxon>
        <taxon>Cyanobacteriota</taxon>
        <taxon>Cyanophyceae</taxon>
        <taxon>Nodosilineales</taxon>
        <taxon>Nodosilineaceae</taxon>
        <taxon>Halomicronema</taxon>
    </lineage>
</organism>
<name>A0A1Z3HKT4_9CYAN</name>
<keyword evidence="4" id="KW-1185">Reference proteome</keyword>
<dbReference type="InterPro" id="IPR059052">
    <property type="entry name" value="HH_YbhG-like"/>
</dbReference>
<dbReference type="Gene3D" id="2.40.420.20">
    <property type="match status" value="1"/>
</dbReference>
<dbReference type="RefSeq" id="WP_088429556.1">
    <property type="nucleotide sequence ID" value="NZ_CP021983.2"/>
</dbReference>
<feature type="coiled-coil region" evidence="1">
    <location>
        <begin position="111"/>
        <end position="164"/>
    </location>
</feature>
<sequence length="431" mass="46780">MTSRSFASALRRRPKITLAASVLLSSLALVGGHRLWILKSSPQPPPQEGLPVAAVTAEVMPSYPVTRQYTGEVVAGRASDLGFEQGGELIWVGVDRGEPVQAGQVLAKLDSRRLEAMRSQLLAQHQQAQARLAELQNGPRPEAIATARATVQDLQDQLTLARLRRQRRQYLYQVGAISQEERDLVAFNAAALEDRLAAARSQLQELLNGTRTEQIAAQQAQVQQLQARLSDIAIAIEKRTLTAPFAGAIASRHHDEGTIVSAGQPVLRLVEQASPDVQVGLPVAVADGLALDQPYDLEIAGQSYRGILTARLPEVDPLTRTQITVFSLAAAPSHLAPEQLVTLELVQTVPSRGVWLPMTALVPAEQGLWATYALVPQQDDASLYRVEPRQVEVLHTESDRAFVQGLVQAGDRIVRDGSQRLVPGQLVHLAP</sequence>
<dbReference type="GO" id="GO:1990281">
    <property type="term" value="C:efflux pump complex"/>
    <property type="evidence" value="ECO:0007669"/>
    <property type="project" value="TreeGrafter"/>
</dbReference>
<dbReference type="SUPFAM" id="SSF111369">
    <property type="entry name" value="HlyD-like secretion proteins"/>
    <property type="match status" value="1"/>
</dbReference>
<reference evidence="3 4" key="1">
    <citation type="journal article" date="2016" name="Biochim. Biophys. Acta">
        <title>Characterization of red-shifted phycobilisomes isolated from the chlorophyll f-containing cyanobacterium Halomicronema hongdechloris.</title>
        <authorList>
            <person name="Li Y."/>
            <person name="Lin Y."/>
            <person name="Garvey C.J."/>
            <person name="Birch D."/>
            <person name="Corkery R.W."/>
            <person name="Loughlin P.C."/>
            <person name="Scheer H."/>
            <person name="Willows R.D."/>
            <person name="Chen M."/>
        </authorList>
    </citation>
    <scope>NUCLEOTIDE SEQUENCE [LARGE SCALE GENOMIC DNA]</scope>
    <source>
        <strain evidence="3 4">C2206</strain>
    </source>
</reference>
<keyword evidence="1" id="KW-0175">Coiled coil</keyword>
<dbReference type="OrthoDB" id="266524at2"/>
<dbReference type="Pfam" id="PF25881">
    <property type="entry name" value="HH_YBHG"/>
    <property type="match status" value="1"/>
</dbReference>
<dbReference type="PANTHER" id="PTHR30469:SF11">
    <property type="entry name" value="BLL4320 PROTEIN"/>
    <property type="match status" value="1"/>
</dbReference>
<dbReference type="Proteomes" id="UP000191901">
    <property type="component" value="Chromosome"/>
</dbReference>